<sequence length="95" mass="10984">MRDFISTSSHVMKSSQVNNGHTLTMKTEALKSNSLPKSFFSSHYCARRINTFKNSVNKHIQGSIRRWDSRSLSARVFFFDRFPTVLKSRKLGIID</sequence>
<dbReference type="EMBL" id="UYYA01004411">
    <property type="protein sequence ID" value="VDM61695.1"/>
    <property type="molecule type" value="Genomic_DNA"/>
</dbReference>
<reference evidence="3" key="1">
    <citation type="submission" date="2017-02" db="UniProtKB">
        <authorList>
            <consortium name="WormBaseParasite"/>
        </authorList>
    </citation>
    <scope>IDENTIFICATION</scope>
</reference>
<dbReference type="Proteomes" id="UP000267027">
    <property type="component" value="Unassembled WGS sequence"/>
</dbReference>
<name>A0A0R3PVN3_ANGCS</name>
<dbReference type="AlphaFoldDB" id="A0A0R3PVN3"/>
<reference evidence="1 2" key="2">
    <citation type="submission" date="2018-11" db="EMBL/GenBank/DDBJ databases">
        <authorList>
            <consortium name="Pathogen Informatics"/>
        </authorList>
    </citation>
    <scope>NUCLEOTIDE SEQUENCE [LARGE SCALE GENOMIC DNA]</scope>
    <source>
        <strain evidence="1 2">Costa Rica</strain>
    </source>
</reference>
<evidence type="ECO:0000313" key="3">
    <source>
        <dbReference type="WBParaSite" id="ACOC_0001010901-mRNA-1"/>
    </source>
</evidence>
<accession>A0A0R3PVN3</accession>
<organism evidence="3">
    <name type="scientific">Angiostrongylus costaricensis</name>
    <name type="common">Nematode worm</name>
    <dbReference type="NCBI Taxonomy" id="334426"/>
    <lineage>
        <taxon>Eukaryota</taxon>
        <taxon>Metazoa</taxon>
        <taxon>Ecdysozoa</taxon>
        <taxon>Nematoda</taxon>
        <taxon>Chromadorea</taxon>
        <taxon>Rhabditida</taxon>
        <taxon>Rhabditina</taxon>
        <taxon>Rhabditomorpha</taxon>
        <taxon>Strongyloidea</taxon>
        <taxon>Metastrongylidae</taxon>
        <taxon>Angiostrongylus</taxon>
    </lineage>
</organism>
<proteinExistence type="predicted"/>
<protein>
    <submittedName>
        <fullName evidence="3">Ovule protein</fullName>
    </submittedName>
</protein>
<gene>
    <name evidence="1" type="ORF">ACOC_LOCUS10110</name>
</gene>
<dbReference type="WBParaSite" id="ACOC_0001010901-mRNA-1">
    <property type="protein sequence ID" value="ACOC_0001010901-mRNA-1"/>
    <property type="gene ID" value="ACOC_0001010901"/>
</dbReference>
<keyword evidence="2" id="KW-1185">Reference proteome</keyword>
<evidence type="ECO:0000313" key="1">
    <source>
        <dbReference type="EMBL" id="VDM61695.1"/>
    </source>
</evidence>
<evidence type="ECO:0000313" key="2">
    <source>
        <dbReference type="Proteomes" id="UP000267027"/>
    </source>
</evidence>